<feature type="transmembrane region" description="Helical" evidence="1">
    <location>
        <begin position="37"/>
        <end position="59"/>
    </location>
</feature>
<feature type="domain" description="EamA" evidence="2">
    <location>
        <begin position="157"/>
        <end position="294"/>
    </location>
</feature>
<feature type="transmembrane region" description="Helical" evidence="1">
    <location>
        <begin position="277"/>
        <end position="295"/>
    </location>
</feature>
<reference evidence="3 4" key="1">
    <citation type="submission" date="2018-08" db="EMBL/GenBank/DDBJ databases">
        <title>A genome reference for cultivated species of the human gut microbiota.</title>
        <authorList>
            <person name="Zou Y."/>
            <person name="Xue W."/>
            <person name="Luo G."/>
        </authorList>
    </citation>
    <scope>NUCLEOTIDE SEQUENCE [LARGE SCALE GENOMIC DNA]</scope>
    <source>
        <strain evidence="3 4">AM25-1</strain>
    </source>
</reference>
<accession>A0A414PYD5</accession>
<feature type="transmembrane region" description="Helical" evidence="1">
    <location>
        <begin position="71"/>
        <end position="92"/>
    </location>
</feature>
<dbReference type="EMBL" id="QRHL01000004">
    <property type="protein sequence ID" value="RHF73567.1"/>
    <property type="molecule type" value="Genomic_DNA"/>
</dbReference>
<dbReference type="RefSeq" id="WP_118234195.1">
    <property type="nucleotide sequence ID" value="NZ_QRHL01000004.1"/>
</dbReference>
<evidence type="ECO:0000313" key="3">
    <source>
        <dbReference type="EMBL" id="RHF73567.1"/>
    </source>
</evidence>
<feature type="transmembrane region" description="Helical" evidence="1">
    <location>
        <begin position="184"/>
        <end position="202"/>
    </location>
</feature>
<keyword evidence="1" id="KW-0812">Transmembrane</keyword>
<proteinExistence type="predicted"/>
<organism evidence="3 4">
    <name type="scientific">Fusobacterium mortiferum</name>
    <dbReference type="NCBI Taxonomy" id="850"/>
    <lineage>
        <taxon>Bacteria</taxon>
        <taxon>Fusobacteriati</taxon>
        <taxon>Fusobacteriota</taxon>
        <taxon>Fusobacteriia</taxon>
        <taxon>Fusobacteriales</taxon>
        <taxon>Fusobacteriaceae</taxon>
        <taxon>Fusobacterium</taxon>
    </lineage>
</organism>
<feature type="transmembrane region" description="Helical" evidence="1">
    <location>
        <begin position="12"/>
        <end position="31"/>
    </location>
</feature>
<dbReference type="AlphaFoldDB" id="A0A414PYD5"/>
<feature type="transmembrane region" description="Helical" evidence="1">
    <location>
        <begin position="252"/>
        <end position="271"/>
    </location>
</feature>
<dbReference type="GO" id="GO:0016020">
    <property type="term" value="C:membrane"/>
    <property type="evidence" value="ECO:0007669"/>
    <property type="project" value="InterPro"/>
</dbReference>
<sequence>MIKKTNNFISIFPILSGIFFGSGGIFIRRLIELGIDSYSVVFLRVFLALPILIFWLFVADKKLFYIKLKDIWVFFGAGVLGTLGLNLSYNYSITELSLSLSAVLLSLAPIFVVIFSFFLFKKKITGTKVFCMLLAILGCALASGVFESASTMHWSFKGIVVGLFAAIFYSLYSIFSKIAMEKKYDALTITLYSTVAITIVLFPMNDWRFVGEIISSSPLEMSIFMLAHSLCTCIFPYALYTISLKYMDTGKASILCSCEPIAATVFGLIFYNEIPTILSLVGLVITLIALAILSLKEAVANS</sequence>
<feature type="transmembrane region" description="Helical" evidence="1">
    <location>
        <begin position="222"/>
        <end position="240"/>
    </location>
</feature>
<dbReference type="InterPro" id="IPR000620">
    <property type="entry name" value="EamA_dom"/>
</dbReference>
<keyword evidence="1" id="KW-0472">Membrane</keyword>
<dbReference type="PANTHER" id="PTHR22911">
    <property type="entry name" value="ACYL-MALONYL CONDENSING ENZYME-RELATED"/>
    <property type="match status" value="1"/>
</dbReference>
<comment type="caution">
    <text evidence="3">The sequence shown here is derived from an EMBL/GenBank/DDBJ whole genome shotgun (WGS) entry which is preliminary data.</text>
</comment>
<dbReference type="PANTHER" id="PTHR22911:SF79">
    <property type="entry name" value="MOBA-LIKE NTP TRANSFERASE DOMAIN-CONTAINING PROTEIN"/>
    <property type="match status" value="1"/>
</dbReference>
<evidence type="ECO:0000259" key="2">
    <source>
        <dbReference type="Pfam" id="PF00892"/>
    </source>
</evidence>
<evidence type="ECO:0000313" key="4">
    <source>
        <dbReference type="Proteomes" id="UP000284676"/>
    </source>
</evidence>
<feature type="transmembrane region" description="Helical" evidence="1">
    <location>
        <begin position="129"/>
        <end position="146"/>
    </location>
</feature>
<dbReference type="Pfam" id="PF00892">
    <property type="entry name" value="EamA"/>
    <property type="match status" value="2"/>
</dbReference>
<feature type="transmembrane region" description="Helical" evidence="1">
    <location>
        <begin position="98"/>
        <end position="120"/>
    </location>
</feature>
<evidence type="ECO:0000256" key="1">
    <source>
        <dbReference type="SAM" id="Phobius"/>
    </source>
</evidence>
<gene>
    <name evidence="3" type="ORF">DW663_04675</name>
</gene>
<protein>
    <submittedName>
        <fullName evidence="3">EamA family transporter</fullName>
    </submittedName>
</protein>
<dbReference type="Proteomes" id="UP000284676">
    <property type="component" value="Unassembled WGS sequence"/>
</dbReference>
<name>A0A414PYD5_FUSMR</name>
<keyword evidence="1" id="KW-1133">Transmembrane helix</keyword>
<dbReference type="SUPFAM" id="SSF103481">
    <property type="entry name" value="Multidrug resistance efflux transporter EmrE"/>
    <property type="match status" value="2"/>
</dbReference>
<feature type="transmembrane region" description="Helical" evidence="1">
    <location>
        <begin position="152"/>
        <end position="172"/>
    </location>
</feature>
<dbReference type="InterPro" id="IPR037185">
    <property type="entry name" value="EmrE-like"/>
</dbReference>
<feature type="domain" description="EamA" evidence="2">
    <location>
        <begin position="11"/>
        <end position="143"/>
    </location>
</feature>